<dbReference type="AlphaFoldDB" id="A0A941E4P8"/>
<evidence type="ECO:0000313" key="4">
    <source>
        <dbReference type="EMBL" id="MBR7825076.1"/>
    </source>
</evidence>
<dbReference type="InterPro" id="IPR036388">
    <property type="entry name" value="WH-like_DNA-bd_sf"/>
</dbReference>
<keyword evidence="5" id="KW-1185">Reference proteome</keyword>
<dbReference type="InterPro" id="IPR029016">
    <property type="entry name" value="GAF-like_dom_sf"/>
</dbReference>
<comment type="caution">
    <text evidence="4">The sequence shown here is derived from an EMBL/GenBank/DDBJ whole genome shotgun (WGS) entry which is preliminary data.</text>
</comment>
<dbReference type="GO" id="GO:0003723">
    <property type="term" value="F:RNA binding"/>
    <property type="evidence" value="ECO:0007669"/>
    <property type="project" value="InterPro"/>
</dbReference>
<keyword evidence="1" id="KW-0805">Transcription regulation</keyword>
<dbReference type="Proteomes" id="UP000676325">
    <property type="component" value="Unassembled WGS sequence"/>
</dbReference>
<name>A0A941E4P8_9ACTN</name>
<dbReference type="Gene3D" id="1.10.10.10">
    <property type="entry name" value="Winged helix-like DNA-binding domain superfamily/Winged helix DNA-binding domain"/>
    <property type="match status" value="1"/>
</dbReference>
<dbReference type="SMART" id="SM01012">
    <property type="entry name" value="ANTAR"/>
    <property type="match status" value="1"/>
</dbReference>
<evidence type="ECO:0000256" key="2">
    <source>
        <dbReference type="ARBA" id="ARBA00023163"/>
    </source>
</evidence>
<dbReference type="Gene3D" id="3.30.450.40">
    <property type="match status" value="1"/>
</dbReference>
<dbReference type="InterPro" id="IPR005561">
    <property type="entry name" value="ANTAR"/>
</dbReference>
<feature type="domain" description="ANTAR" evidence="3">
    <location>
        <begin position="221"/>
        <end position="285"/>
    </location>
</feature>
<dbReference type="EMBL" id="JAGSOH010000003">
    <property type="protein sequence ID" value="MBR7825076.1"/>
    <property type="molecule type" value="Genomic_DNA"/>
</dbReference>
<sequence length="294" mass="30661">MPDDSSQALLRQALGRASLERARARRAAGIGERHERQADVGSAAQRTLHLRMAGTHRKVAARHDAAAAMHSAFAARLVAMLGDSAPLSPTALFMTAVAGVAKARGAALTLFGTAFEELLCAVSDERTKAVQDLEFVCGEGPTLTSAVEGRMVAATDAELDTDWPAFGSAATGLGVHRLVAVPVVLPGSASGTLTVLDPPVVGGATDLPGLRELADALFHLVLPDVRREMGDWSQLVDAGRRSLVNQATGVIAEQLGCGLEDASALLRARAYASGESLDELAGAVVGRRTRFERP</sequence>
<evidence type="ECO:0000313" key="5">
    <source>
        <dbReference type="Proteomes" id="UP000676325"/>
    </source>
</evidence>
<accession>A0A941E4P8</accession>
<dbReference type="SUPFAM" id="SSF55781">
    <property type="entry name" value="GAF domain-like"/>
    <property type="match status" value="1"/>
</dbReference>
<proteinExistence type="predicted"/>
<evidence type="ECO:0000259" key="3">
    <source>
        <dbReference type="SMART" id="SM01012"/>
    </source>
</evidence>
<gene>
    <name evidence="4" type="ORF">KDK95_02070</name>
</gene>
<dbReference type="RefSeq" id="WP_212516235.1">
    <property type="nucleotide sequence ID" value="NZ_JAGSOH010000003.1"/>
</dbReference>
<keyword evidence="2" id="KW-0804">Transcription</keyword>
<organism evidence="4 5">
    <name type="scientific">Actinospica acidithermotolerans</name>
    <dbReference type="NCBI Taxonomy" id="2828514"/>
    <lineage>
        <taxon>Bacteria</taxon>
        <taxon>Bacillati</taxon>
        <taxon>Actinomycetota</taxon>
        <taxon>Actinomycetes</taxon>
        <taxon>Catenulisporales</taxon>
        <taxon>Actinospicaceae</taxon>
        <taxon>Actinospica</taxon>
    </lineage>
</organism>
<evidence type="ECO:0000256" key="1">
    <source>
        <dbReference type="ARBA" id="ARBA00023015"/>
    </source>
</evidence>
<protein>
    <submittedName>
        <fullName evidence="4">ANTAR domain-containing protein</fullName>
    </submittedName>
</protein>
<reference evidence="4" key="1">
    <citation type="submission" date="2021-04" db="EMBL/GenBank/DDBJ databases">
        <title>Genome based classification of Actinospica acidithermotolerans sp. nov., an actinobacterium isolated from an Indonesian hot spring.</title>
        <authorList>
            <person name="Kusuma A.B."/>
            <person name="Putra K.E."/>
            <person name="Nafisah S."/>
            <person name="Loh J."/>
            <person name="Nouioui I."/>
            <person name="Goodfellow M."/>
        </authorList>
    </citation>
    <scope>NUCLEOTIDE SEQUENCE</scope>
    <source>
        <strain evidence="4">MGRD01-02</strain>
    </source>
</reference>
<dbReference type="Pfam" id="PF03861">
    <property type="entry name" value="ANTAR"/>
    <property type="match status" value="1"/>
</dbReference>